<comment type="subcellular location">
    <subcellularLocation>
        <location evidence="1">Cell membrane</location>
        <topology evidence="1">Multi-pass membrane protein</topology>
    </subcellularLocation>
</comment>
<dbReference type="OrthoDB" id="9793166at2"/>
<feature type="transmembrane region" description="Helical" evidence="7">
    <location>
        <begin position="21"/>
        <end position="43"/>
    </location>
</feature>
<dbReference type="GO" id="GO:0022857">
    <property type="term" value="F:transmembrane transporter activity"/>
    <property type="evidence" value="ECO:0007669"/>
    <property type="project" value="TreeGrafter"/>
</dbReference>
<dbReference type="STRING" id="1324314.BVG16_00375"/>
<dbReference type="InterPro" id="IPR050250">
    <property type="entry name" value="Macrolide_Exporter_MacB"/>
</dbReference>
<evidence type="ECO:0000259" key="8">
    <source>
        <dbReference type="Pfam" id="PF02687"/>
    </source>
</evidence>
<dbReference type="RefSeq" id="WP_078496529.1">
    <property type="nucleotide sequence ID" value="NZ_MSZX01000001.1"/>
</dbReference>
<accession>A0A1T2XM08</accession>
<feature type="transmembrane region" description="Helical" evidence="7">
    <location>
        <begin position="728"/>
        <end position="749"/>
    </location>
</feature>
<comment type="caution">
    <text evidence="9">The sequence shown here is derived from an EMBL/GenBank/DDBJ whole genome shotgun (WGS) entry which is preliminary data.</text>
</comment>
<evidence type="ECO:0000256" key="1">
    <source>
        <dbReference type="ARBA" id="ARBA00004651"/>
    </source>
</evidence>
<feature type="transmembrane region" description="Helical" evidence="7">
    <location>
        <begin position="309"/>
        <end position="335"/>
    </location>
</feature>
<feature type="domain" description="ABC3 transporter permease C-terminal" evidence="8">
    <location>
        <begin position="260"/>
        <end position="377"/>
    </location>
</feature>
<feature type="transmembrane region" description="Helical" evidence="7">
    <location>
        <begin position="422"/>
        <end position="442"/>
    </location>
</feature>
<keyword evidence="3 7" id="KW-0812">Transmembrane</keyword>
<evidence type="ECO:0000256" key="3">
    <source>
        <dbReference type="ARBA" id="ARBA00022692"/>
    </source>
</evidence>
<proteinExistence type="inferred from homology"/>
<evidence type="ECO:0000256" key="4">
    <source>
        <dbReference type="ARBA" id="ARBA00022989"/>
    </source>
</evidence>
<feature type="domain" description="ABC3 transporter permease C-terminal" evidence="8">
    <location>
        <begin position="679"/>
        <end position="793"/>
    </location>
</feature>
<keyword evidence="10" id="KW-1185">Reference proteome</keyword>
<sequence>MRNTISVKDISLKNSLHHKSRTMLTILTAALSVALIFVVLTYFHSDDQRQKREAINELGAYHVQYEHLTTEQLQQITANPKIGKYYLSYFTPEIASKMLMDLNIYMTIGYTEGINGGLIELREGQAPVKENEIVLDQWVIEELGYAPKLGQQITLNLQVTNGSKTEELTQTFKLVGITDDIAVRKAARAGLMFISKAFAQRYSSDPNVTVFALLKSDFNASSNAQKVGEKVGLQNAQIKINERYTGAYERNPVSILQSILVVLVIVLSAGIVIYNIFNIYIDQQIRLFGTMKAIGMAPRQLRHMIHTEGLIISLIGSCVGILLGIGGSLAFIPFLGSASVSSMYVEITPYIVGGSFMLGLILVTLSIHVPARRVGRISEIAAIRYNPAADTGKRSSRTRLNNSLSILTLVFAQIIRHRKRTWITIISITLTGLVYLVAGSILSSMNTSNLVGKMVAGDYKLSSSLRSDEKSDPINNEVIKQIQSMEGVQSVLTEMYDGLTYNRQDASAHLSDLDEIRNPYISTAIYGYDDALMQRVIKGLGKGGLTLDEMKNGNYLIAIADGGGTYQAGDKIRMAQYGKQQEEREFTVVAVLPSYISYKGNSEEGGSFIAHQSMFKQLGMDQRIKQLSVAVDKEQQAQVEQGMKAIAAADRKIEFGSFREIYQEFNGIKKIMELAAYGFIAALMVISIFNLVNSNLTSMISRKREISMIEAIGLSRGQLTLQLGSEGLIVIVVSLLLTFVVGIPAGYLGVEMFSREATYVQYQFPLEPVVMLICSYLTVQALTTLYMQRRFRREGLMERIRYSE</sequence>
<keyword evidence="4 7" id="KW-1133">Transmembrane helix</keyword>
<feature type="transmembrane region" description="Helical" evidence="7">
    <location>
        <begin position="769"/>
        <end position="787"/>
    </location>
</feature>
<dbReference type="AlphaFoldDB" id="A0A1T2XM08"/>
<reference evidence="9 10" key="1">
    <citation type="submission" date="2017-01" db="EMBL/GenBank/DDBJ databases">
        <title>Genome analysis of Paenibacillus selenitrireducens ES3-24.</title>
        <authorList>
            <person name="Xu D."/>
            <person name="Yao R."/>
            <person name="Zheng S."/>
        </authorList>
    </citation>
    <scope>NUCLEOTIDE SEQUENCE [LARGE SCALE GENOMIC DNA]</scope>
    <source>
        <strain evidence="9 10">ES3-24</strain>
    </source>
</reference>
<evidence type="ECO:0000256" key="6">
    <source>
        <dbReference type="ARBA" id="ARBA00038076"/>
    </source>
</evidence>
<protein>
    <recommendedName>
        <fullName evidence="8">ABC3 transporter permease C-terminal domain-containing protein</fullName>
    </recommendedName>
</protein>
<name>A0A1T2XM08_9BACL</name>
<dbReference type="InterPro" id="IPR003838">
    <property type="entry name" value="ABC3_permease_C"/>
</dbReference>
<feature type="transmembrane region" description="Helical" evidence="7">
    <location>
        <begin position="347"/>
        <end position="367"/>
    </location>
</feature>
<keyword evidence="5 7" id="KW-0472">Membrane</keyword>
<comment type="similarity">
    <text evidence="6">Belongs to the ABC-4 integral membrane protein family.</text>
</comment>
<dbReference type="PANTHER" id="PTHR30572">
    <property type="entry name" value="MEMBRANE COMPONENT OF TRANSPORTER-RELATED"/>
    <property type="match status" value="1"/>
</dbReference>
<evidence type="ECO:0000256" key="2">
    <source>
        <dbReference type="ARBA" id="ARBA00022475"/>
    </source>
</evidence>
<keyword evidence="2" id="KW-1003">Cell membrane</keyword>
<dbReference type="Pfam" id="PF02687">
    <property type="entry name" value="FtsX"/>
    <property type="match status" value="2"/>
</dbReference>
<evidence type="ECO:0000256" key="5">
    <source>
        <dbReference type="ARBA" id="ARBA00023136"/>
    </source>
</evidence>
<evidence type="ECO:0000256" key="7">
    <source>
        <dbReference type="SAM" id="Phobius"/>
    </source>
</evidence>
<feature type="transmembrane region" description="Helical" evidence="7">
    <location>
        <begin position="259"/>
        <end position="281"/>
    </location>
</feature>
<feature type="transmembrane region" description="Helical" evidence="7">
    <location>
        <begin position="674"/>
        <end position="693"/>
    </location>
</feature>
<evidence type="ECO:0000313" key="10">
    <source>
        <dbReference type="Proteomes" id="UP000190188"/>
    </source>
</evidence>
<organism evidence="9 10">
    <name type="scientific">Paenibacillus selenitireducens</name>
    <dbReference type="NCBI Taxonomy" id="1324314"/>
    <lineage>
        <taxon>Bacteria</taxon>
        <taxon>Bacillati</taxon>
        <taxon>Bacillota</taxon>
        <taxon>Bacilli</taxon>
        <taxon>Bacillales</taxon>
        <taxon>Paenibacillaceae</taxon>
        <taxon>Paenibacillus</taxon>
    </lineage>
</organism>
<dbReference type="GO" id="GO:0005886">
    <property type="term" value="C:plasma membrane"/>
    <property type="evidence" value="ECO:0007669"/>
    <property type="project" value="UniProtKB-SubCell"/>
</dbReference>
<evidence type="ECO:0000313" key="9">
    <source>
        <dbReference type="EMBL" id="OPA80845.1"/>
    </source>
</evidence>
<dbReference type="EMBL" id="MSZX01000001">
    <property type="protein sequence ID" value="OPA80845.1"/>
    <property type="molecule type" value="Genomic_DNA"/>
</dbReference>
<dbReference type="Proteomes" id="UP000190188">
    <property type="component" value="Unassembled WGS sequence"/>
</dbReference>
<gene>
    <name evidence="9" type="ORF">BVG16_00375</name>
</gene>
<dbReference type="PANTHER" id="PTHR30572:SF4">
    <property type="entry name" value="ABC TRANSPORTER PERMEASE YTRF"/>
    <property type="match status" value="1"/>
</dbReference>